<evidence type="ECO:0000259" key="2">
    <source>
        <dbReference type="Pfam" id="PF01408"/>
    </source>
</evidence>
<dbReference type="PANTHER" id="PTHR43818:SF11">
    <property type="entry name" value="BCDNA.GH03377"/>
    <property type="match status" value="1"/>
</dbReference>
<dbReference type="Gene3D" id="3.40.50.720">
    <property type="entry name" value="NAD(P)-binding Rossmann-like Domain"/>
    <property type="match status" value="1"/>
</dbReference>
<dbReference type="GO" id="GO:0016491">
    <property type="term" value="F:oxidoreductase activity"/>
    <property type="evidence" value="ECO:0007669"/>
    <property type="project" value="UniProtKB-KW"/>
</dbReference>
<feature type="domain" description="GFO/IDH/MocA-like oxidoreductase" evidence="3">
    <location>
        <begin position="135"/>
        <end position="238"/>
    </location>
</feature>
<protein>
    <submittedName>
        <fullName evidence="4">Uncharacterized protein</fullName>
    </submittedName>
</protein>
<organism evidence="4">
    <name type="scientific">marine metagenome</name>
    <dbReference type="NCBI Taxonomy" id="408172"/>
    <lineage>
        <taxon>unclassified sequences</taxon>
        <taxon>metagenomes</taxon>
        <taxon>ecological metagenomes</taxon>
    </lineage>
</organism>
<dbReference type="EMBL" id="UINC01029950">
    <property type="protein sequence ID" value="SVB13551.1"/>
    <property type="molecule type" value="Genomic_DNA"/>
</dbReference>
<dbReference type="PANTHER" id="PTHR43818">
    <property type="entry name" value="BCDNA.GH03377"/>
    <property type="match status" value="1"/>
</dbReference>
<feature type="non-terminal residue" evidence="4">
    <location>
        <position position="239"/>
    </location>
</feature>
<sequence>MEPVKLGVIGCGVIGSSHLRTAVNSSLIDLVAVADLIEENRQRATEQFQPKRVYNSSNDLLDDEEIEAVVLAFPTQYRTQVALEAFSKGKHVLTEKPVAINANQVREMIAARGNLIAGCCSSRNRFHKSAQVTTEFIQNGGLGDLRVVRCRAIVAAGEQPTTPRPAWRLIKALNGGGILVNWGCYDLDYLLGITGWTLKPETVFAQTWTVPSSFESHVAPGSDAETYYLATVRCRGGII</sequence>
<evidence type="ECO:0000313" key="4">
    <source>
        <dbReference type="EMBL" id="SVB13551.1"/>
    </source>
</evidence>
<gene>
    <name evidence="4" type="ORF">METZ01_LOCUS166405</name>
</gene>
<dbReference type="InterPro" id="IPR050463">
    <property type="entry name" value="Gfo/Idh/MocA_oxidrdct_glycsds"/>
</dbReference>
<dbReference type="Pfam" id="PF22725">
    <property type="entry name" value="GFO_IDH_MocA_C3"/>
    <property type="match status" value="1"/>
</dbReference>
<feature type="domain" description="Gfo/Idh/MocA-like oxidoreductase N-terminal" evidence="2">
    <location>
        <begin position="5"/>
        <end position="111"/>
    </location>
</feature>
<name>A0A382BJ49_9ZZZZ</name>
<dbReference type="Gene3D" id="3.30.360.10">
    <property type="entry name" value="Dihydrodipicolinate Reductase, domain 2"/>
    <property type="match status" value="1"/>
</dbReference>
<dbReference type="GO" id="GO:0000166">
    <property type="term" value="F:nucleotide binding"/>
    <property type="evidence" value="ECO:0007669"/>
    <property type="project" value="InterPro"/>
</dbReference>
<reference evidence="4" key="1">
    <citation type="submission" date="2018-05" db="EMBL/GenBank/DDBJ databases">
        <authorList>
            <person name="Lanie J.A."/>
            <person name="Ng W.-L."/>
            <person name="Kazmierczak K.M."/>
            <person name="Andrzejewski T.M."/>
            <person name="Davidsen T.M."/>
            <person name="Wayne K.J."/>
            <person name="Tettelin H."/>
            <person name="Glass J.I."/>
            <person name="Rusch D."/>
            <person name="Podicherti R."/>
            <person name="Tsui H.-C.T."/>
            <person name="Winkler M.E."/>
        </authorList>
    </citation>
    <scope>NUCLEOTIDE SEQUENCE</scope>
</reference>
<dbReference type="Pfam" id="PF01408">
    <property type="entry name" value="GFO_IDH_MocA"/>
    <property type="match status" value="1"/>
</dbReference>
<dbReference type="InterPro" id="IPR036291">
    <property type="entry name" value="NAD(P)-bd_dom_sf"/>
</dbReference>
<evidence type="ECO:0000259" key="3">
    <source>
        <dbReference type="Pfam" id="PF22725"/>
    </source>
</evidence>
<dbReference type="InterPro" id="IPR055170">
    <property type="entry name" value="GFO_IDH_MocA-like_dom"/>
</dbReference>
<proteinExistence type="predicted"/>
<dbReference type="InterPro" id="IPR000683">
    <property type="entry name" value="Gfo/Idh/MocA-like_OxRdtase_N"/>
</dbReference>
<dbReference type="AlphaFoldDB" id="A0A382BJ49"/>
<keyword evidence="1" id="KW-0560">Oxidoreductase</keyword>
<dbReference type="SUPFAM" id="SSF51735">
    <property type="entry name" value="NAD(P)-binding Rossmann-fold domains"/>
    <property type="match status" value="1"/>
</dbReference>
<accession>A0A382BJ49</accession>
<dbReference type="SUPFAM" id="SSF55347">
    <property type="entry name" value="Glyceraldehyde-3-phosphate dehydrogenase-like, C-terminal domain"/>
    <property type="match status" value="1"/>
</dbReference>
<evidence type="ECO:0000256" key="1">
    <source>
        <dbReference type="ARBA" id="ARBA00023002"/>
    </source>
</evidence>